<keyword evidence="7" id="KW-1185">Reference proteome</keyword>
<dbReference type="Gene3D" id="1.10.10.10">
    <property type="entry name" value="Winged helix-like DNA-binding domain superfamily/Winged helix DNA-binding domain"/>
    <property type="match status" value="1"/>
</dbReference>
<dbReference type="AlphaFoldDB" id="A0A420EA85"/>
<evidence type="ECO:0000256" key="1">
    <source>
        <dbReference type="ARBA" id="ARBA00009437"/>
    </source>
</evidence>
<evidence type="ECO:0000259" key="5">
    <source>
        <dbReference type="PROSITE" id="PS50931"/>
    </source>
</evidence>
<dbReference type="InterPro" id="IPR005119">
    <property type="entry name" value="LysR_subst-bd"/>
</dbReference>
<feature type="domain" description="HTH lysR-type" evidence="5">
    <location>
        <begin position="8"/>
        <end position="64"/>
    </location>
</feature>
<dbReference type="PROSITE" id="PS50931">
    <property type="entry name" value="HTH_LYSR"/>
    <property type="match status" value="1"/>
</dbReference>
<dbReference type="OrthoDB" id="8339333at2"/>
<comment type="caution">
    <text evidence="6">The sequence shown here is derived from an EMBL/GenBank/DDBJ whole genome shotgun (WGS) entry which is preliminary data.</text>
</comment>
<evidence type="ECO:0000256" key="3">
    <source>
        <dbReference type="ARBA" id="ARBA00023125"/>
    </source>
</evidence>
<evidence type="ECO:0000256" key="4">
    <source>
        <dbReference type="ARBA" id="ARBA00023163"/>
    </source>
</evidence>
<name>A0A420EA85_9SPHN</name>
<accession>A0A420EA85</accession>
<evidence type="ECO:0000313" key="7">
    <source>
        <dbReference type="Proteomes" id="UP000284395"/>
    </source>
</evidence>
<dbReference type="Gene3D" id="3.40.190.10">
    <property type="entry name" value="Periplasmic binding protein-like II"/>
    <property type="match status" value="2"/>
</dbReference>
<dbReference type="InterPro" id="IPR050389">
    <property type="entry name" value="LysR-type_TF"/>
</dbReference>
<dbReference type="PANTHER" id="PTHR30118:SF15">
    <property type="entry name" value="TRANSCRIPTIONAL REGULATORY PROTEIN"/>
    <property type="match status" value="1"/>
</dbReference>
<dbReference type="GO" id="GO:0003700">
    <property type="term" value="F:DNA-binding transcription factor activity"/>
    <property type="evidence" value="ECO:0007669"/>
    <property type="project" value="InterPro"/>
</dbReference>
<dbReference type="Pfam" id="PF03466">
    <property type="entry name" value="LysR_substrate"/>
    <property type="match status" value="1"/>
</dbReference>
<dbReference type="EMBL" id="RAPF01000014">
    <property type="protein sequence ID" value="RKF17589.1"/>
    <property type="molecule type" value="Genomic_DNA"/>
</dbReference>
<keyword evidence="2" id="KW-0805">Transcription regulation</keyword>
<dbReference type="PRINTS" id="PR00039">
    <property type="entry name" value="HTHLYSR"/>
</dbReference>
<protein>
    <submittedName>
        <fullName evidence="6">LysR family transcriptional regulator</fullName>
    </submittedName>
</protein>
<keyword evidence="4" id="KW-0804">Transcription</keyword>
<reference evidence="6 7" key="1">
    <citation type="submission" date="2018-09" db="EMBL/GenBank/DDBJ databases">
        <title>Altererythrobacter spongiae sp. nov., isolated from a marine sponge.</title>
        <authorList>
            <person name="Zhuang L."/>
            <person name="Luo L."/>
        </authorList>
    </citation>
    <scope>NUCLEOTIDE SEQUENCE [LARGE SCALE GENOMIC DNA]</scope>
    <source>
        <strain evidence="6 7">HN-Y73</strain>
    </source>
</reference>
<dbReference type="InterPro" id="IPR036390">
    <property type="entry name" value="WH_DNA-bd_sf"/>
</dbReference>
<evidence type="ECO:0000256" key="2">
    <source>
        <dbReference type="ARBA" id="ARBA00023015"/>
    </source>
</evidence>
<dbReference type="InterPro" id="IPR036388">
    <property type="entry name" value="WH-like_DNA-bd_sf"/>
</dbReference>
<dbReference type="InterPro" id="IPR000847">
    <property type="entry name" value="LysR_HTH_N"/>
</dbReference>
<gene>
    <name evidence="6" type="ORF">D6851_16280</name>
</gene>
<keyword evidence="3" id="KW-0238">DNA-binding</keyword>
<sequence>MNNMNPSDLALLPILEALIEERHVSRAALRLNRSQPAVSHALARLRDLFDDPLLVRGEGGPQPTARALQLAEPLAEALALVRSMIEQPAFDALQCSRHFRLSLSDYGAAILLPRLVARLRTSAPLIDLTVISYGRERALTALVDGEIDLALGVYPALDQARYKDLGSALLFEETFACLHDETVLAGSLSLDRYLERPHVRVTVALEDDSEIDDALARLGHKRRIAVQIPHWSAAPEMVRGTDLVLTAARRSIAHLGTGGLRCNDLPFQMASFPFVQTWHRRREMDPAHRWLREQIAGIVSGTSKPTSLDLLRPMHEA</sequence>
<dbReference type="Pfam" id="PF00126">
    <property type="entry name" value="HTH_1"/>
    <property type="match status" value="1"/>
</dbReference>
<proteinExistence type="inferred from homology"/>
<comment type="similarity">
    <text evidence="1">Belongs to the LysR transcriptional regulatory family.</text>
</comment>
<organism evidence="6 7">
    <name type="scientific">Altericroceibacterium spongiae</name>
    <dbReference type="NCBI Taxonomy" id="2320269"/>
    <lineage>
        <taxon>Bacteria</taxon>
        <taxon>Pseudomonadati</taxon>
        <taxon>Pseudomonadota</taxon>
        <taxon>Alphaproteobacteria</taxon>
        <taxon>Sphingomonadales</taxon>
        <taxon>Erythrobacteraceae</taxon>
        <taxon>Altericroceibacterium</taxon>
    </lineage>
</organism>
<dbReference type="Proteomes" id="UP000284395">
    <property type="component" value="Unassembled WGS sequence"/>
</dbReference>
<dbReference type="SUPFAM" id="SSF53850">
    <property type="entry name" value="Periplasmic binding protein-like II"/>
    <property type="match status" value="1"/>
</dbReference>
<evidence type="ECO:0000313" key="6">
    <source>
        <dbReference type="EMBL" id="RKF17589.1"/>
    </source>
</evidence>
<dbReference type="GO" id="GO:0003677">
    <property type="term" value="F:DNA binding"/>
    <property type="evidence" value="ECO:0007669"/>
    <property type="project" value="UniProtKB-KW"/>
</dbReference>
<dbReference type="PANTHER" id="PTHR30118">
    <property type="entry name" value="HTH-TYPE TRANSCRIPTIONAL REGULATOR LEUO-RELATED"/>
    <property type="match status" value="1"/>
</dbReference>
<dbReference type="SUPFAM" id="SSF46785">
    <property type="entry name" value="Winged helix' DNA-binding domain"/>
    <property type="match status" value="1"/>
</dbReference>